<reference evidence="9 10" key="2">
    <citation type="journal article" date="2011" name="Mol. Biol. Evol.">
        <title>Unity in variety--the pan-genome of the Chlamydiae.</title>
        <authorList>
            <person name="Collingro A."/>
            <person name="Tischler P."/>
            <person name="Weinmaier T."/>
            <person name="Penz T."/>
            <person name="Heinz E."/>
            <person name="Brunham R.C."/>
            <person name="Read T.D."/>
            <person name="Bavoil P.M."/>
            <person name="Sachse K."/>
            <person name="Kahane S."/>
            <person name="Friedman M.G."/>
            <person name="Rattei T."/>
            <person name="Myers G.S."/>
            <person name="Horn M."/>
        </authorList>
    </citation>
    <scope>NUCLEOTIDE SEQUENCE [LARGE SCALE GENOMIC DNA]</scope>
    <source>
        <strain evidence="10">UV7</strain>
    </source>
</reference>
<keyword evidence="10" id="KW-1185">Reference proteome</keyword>
<dbReference type="Proteomes" id="UP000000495">
    <property type="component" value="Chromosome"/>
</dbReference>
<proteinExistence type="inferred from homology"/>
<dbReference type="STRING" id="765952.PUV_01910"/>
<dbReference type="AlphaFoldDB" id="F8KVK5"/>
<evidence type="ECO:0000256" key="3">
    <source>
        <dbReference type="ARBA" id="ARBA00022448"/>
    </source>
</evidence>
<evidence type="ECO:0000256" key="8">
    <source>
        <dbReference type="SAM" id="SignalP"/>
    </source>
</evidence>
<keyword evidence="7" id="KW-0998">Cell outer membrane</keyword>
<dbReference type="TCDB" id="1.B.17.1.5">
    <property type="family name" value="the outer membrane factor (omf) family"/>
</dbReference>
<organism evidence="9 10">
    <name type="scientific">Parachlamydia acanthamoebae (strain UV7)</name>
    <dbReference type="NCBI Taxonomy" id="765952"/>
    <lineage>
        <taxon>Bacteria</taxon>
        <taxon>Pseudomonadati</taxon>
        <taxon>Chlamydiota</taxon>
        <taxon>Chlamydiia</taxon>
        <taxon>Parachlamydiales</taxon>
        <taxon>Parachlamydiaceae</taxon>
        <taxon>Parachlamydia</taxon>
    </lineage>
</organism>
<dbReference type="NCBIfam" id="TIGR01844">
    <property type="entry name" value="type_I_sec_TolC"/>
    <property type="match status" value="1"/>
</dbReference>
<comment type="similarity">
    <text evidence="2">Belongs to the outer membrane factor (OMF) (TC 1.B.17) family.</text>
</comment>
<dbReference type="Pfam" id="PF02321">
    <property type="entry name" value="OEP"/>
    <property type="match status" value="2"/>
</dbReference>
<evidence type="ECO:0000313" key="10">
    <source>
        <dbReference type="Proteomes" id="UP000000495"/>
    </source>
</evidence>
<keyword evidence="8" id="KW-0732">Signal</keyword>
<dbReference type="GO" id="GO:0015562">
    <property type="term" value="F:efflux transmembrane transporter activity"/>
    <property type="evidence" value="ECO:0007669"/>
    <property type="project" value="InterPro"/>
</dbReference>
<dbReference type="EMBL" id="FR872580">
    <property type="protein sequence ID" value="CCB85141.1"/>
    <property type="molecule type" value="Genomic_DNA"/>
</dbReference>
<evidence type="ECO:0000256" key="7">
    <source>
        <dbReference type="ARBA" id="ARBA00023237"/>
    </source>
</evidence>
<keyword evidence="5" id="KW-0812">Transmembrane</keyword>
<dbReference type="PANTHER" id="PTHR30026:SF20">
    <property type="entry name" value="OUTER MEMBRANE PROTEIN TOLC"/>
    <property type="match status" value="1"/>
</dbReference>
<evidence type="ECO:0000256" key="4">
    <source>
        <dbReference type="ARBA" id="ARBA00022452"/>
    </source>
</evidence>
<dbReference type="GO" id="GO:1990281">
    <property type="term" value="C:efflux pump complex"/>
    <property type="evidence" value="ECO:0007669"/>
    <property type="project" value="TreeGrafter"/>
</dbReference>
<dbReference type="Gene3D" id="1.20.1600.10">
    <property type="entry name" value="Outer membrane efflux proteins (OEP)"/>
    <property type="match status" value="1"/>
</dbReference>
<keyword evidence="3" id="KW-0813">Transport</keyword>
<gene>
    <name evidence="9" type="ordered locus">PUV_01910</name>
</gene>
<accession>F8KVK5</accession>
<evidence type="ECO:0008006" key="11">
    <source>
        <dbReference type="Google" id="ProtNLM"/>
    </source>
</evidence>
<evidence type="ECO:0000256" key="1">
    <source>
        <dbReference type="ARBA" id="ARBA00004442"/>
    </source>
</evidence>
<dbReference type="eggNOG" id="COG1538">
    <property type="taxonomic scope" value="Bacteria"/>
</dbReference>
<dbReference type="InterPro" id="IPR051906">
    <property type="entry name" value="TolC-like"/>
</dbReference>
<keyword evidence="6" id="KW-0472">Membrane</keyword>
<evidence type="ECO:0000256" key="5">
    <source>
        <dbReference type="ARBA" id="ARBA00022692"/>
    </source>
</evidence>
<protein>
    <recommendedName>
        <fullName evidence="11">Outer membrane protein TolC</fullName>
    </recommendedName>
</protein>
<comment type="subcellular location">
    <subcellularLocation>
        <location evidence="1">Cell outer membrane</location>
    </subcellularLocation>
</comment>
<evidence type="ECO:0000256" key="2">
    <source>
        <dbReference type="ARBA" id="ARBA00007613"/>
    </source>
</evidence>
<dbReference type="SUPFAM" id="SSF56954">
    <property type="entry name" value="Outer membrane efflux proteins (OEP)"/>
    <property type="match status" value="1"/>
</dbReference>
<dbReference type="InterPro" id="IPR010130">
    <property type="entry name" value="T1SS_OMP_TolC"/>
</dbReference>
<dbReference type="GO" id="GO:0015288">
    <property type="term" value="F:porin activity"/>
    <property type="evidence" value="ECO:0007669"/>
    <property type="project" value="TreeGrafter"/>
</dbReference>
<name>F8KVK5_PARAV</name>
<reference key="1">
    <citation type="journal article" date="2011" name="Mol. Biol. Evol.">
        <title>Unity in variety -- the pan-genome of the Chlamydiae.</title>
        <authorList>
            <person name="Collingro A."/>
            <person name="Tischler P."/>
            <person name="Weinmaier T."/>
            <person name="Penz T."/>
            <person name="Heinz E."/>
            <person name="Brunham R.C."/>
            <person name="Read T.D."/>
            <person name="Bavoil P.M."/>
            <person name="Sachse K."/>
            <person name="Kahane S."/>
            <person name="Friedman M.G."/>
            <person name="Rattei T."/>
            <person name="Myers G.S.A."/>
            <person name="Horn M."/>
        </authorList>
    </citation>
    <scope>NUCLEOTIDE SEQUENCE</scope>
    <source>
        <strain>UV7</strain>
    </source>
</reference>
<feature type="signal peptide" evidence="8">
    <location>
        <begin position="1"/>
        <end position="20"/>
    </location>
</feature>
<dbReference type="InterPro" id="IPR003423">
    <property type="entry name" value="OMP_efflux"/>
</dbReference>
<dbReference type="HOGENOM" id="CLU_012817_0_2_0"/>
<dbReference type="GO" id="GO:0009279">
    <property type="term" value="C:cell outer membrane"/>
    <property type="evidence" value="ECO:0007669"/>
    <property type="project" value="UniProtKB-SubCell"/>
</dbReference>
<evidence type="ECO:0000256" key="6">
    <source>
        <dbReference type="ARBA" id="ARBA00023136"/>
    </source>
</evidence>
<evidence type="ECO:0000313" key="9">
    <source>
        <dbReference type="EMBL" id="CCB85141.1"/>
    </source>
</evidence>
<dbReference type="KEGG" id="puv:PUV_01910"/>
<dbReference type="PANTHER" id="PTHR30026">
    <property type="entry name" value="OUTER MEMBRANE PROTEIN TOLC"/>
    <property type="match status" value="1"/>
</dbReference>
<keyword evidence="4" id="KW-1134">Transmembrane beta strand</keyword>
<sequence>MRKLLKILPFLLLIKTSVFALTLTEALEHFVATYPGIQAQYQNVRAAENRIDVARSGYRPTVYSYGEIGVARYTRSSDRSVFRTPKAIGISASQPLYRGGRTIAAIKGSKYAYLAQELSYEEEMEQQLLETATLYIDVLREQEILKANLNNEEYLKKELQVVTDRFKLGDVTRTDLAQAKSRFAGAQAQVIQSRGNLTSIKAELERLISQKVSTLEFPEFTPNLPKNVEAFCEKALAQNKELAAQLARYHAAIQVYREIKGEQYPELDLDSWIQHNRDQAIPHEYTNEIVAELSFTIPLYQAGRVKARMREAAALAQKEWLIYLEIEKFIRQYCVQAWENLETSKFQITAYKTQLETAEVALKGVQEEESAGMRTILDILNAEFEVLYAKVNLIDARRDQFVAELEILHLLSNLFTQFLA</sequence>
<feature type="chain" id="PRO_5003373962" description="Outer membrane protein TolC" evidence="8">
    <location>
        <begin position="21"/>
        <end position="420"/>
    </location>
</feature>
<dbReference type="RefSeq" id="WP_013924191.1">
    <property type="nucleotide sequence ID" value="NC_015702.1"/>
</dbReference>